<proteinExistence type="predicted"/>
<organism evidence="2 3">
    <name type="scientific">Candidatus Komeilibacteria bacterium CG11_big_fil_rev_8_21_14_0_20_36_20</name>
    <dbReference type="NCBI Taxonomy" id="1974477"/>
    <lineage>
        <taxon>Bacteria</taxon>
        <taxon>Candidatus Komeiliibacteriota</taxon>
    </lineage>
</organism>
<comment type="caution">
    <text evidence="2">The sequence shown here is derived from an EMBL/GenBank/DDBJ whole genome shotgun (WGS) entry which is preliminary data.</text>
</comment>
<sequence>MKYLFIILFFLIAIYAFTLLNFYSDHWLYVQPMLIAVLLVYYNISQSWLYYSFASLAGLFVDSLNGIFGLQAIIFVIIIFILRSLQLTLFTSKNILTIILLTILAFIIFWLLLWSTSFIFNFQLYFLTKEIFIMILRGLVVNTFMTIFLHILFFNFWLKKQERH</sequence>
<feature type="transmembrane region" description="Helical" evidence="1">
    <location>
        <begin position="56"/>
        <end position="82"/>
    </location>
</feature>
<keyword evidence="1" id="KW-0472">Membrane</keyword>
<name>A0A2H0NBQ9_9BACT</name>
<evidence type="ECO:0000256" key="1">
    <source>
        <dbReference type="SAM" id="Phobius"/>
    </source>
</evidence>
<evidence type="ECO:0000313" key="3">
    <source>
        <dbReference type="Proteomes" id="UP000230564"/>
    </source>
</evidence>
<dbReference type="Proteomes" id="UP000230564">
    <property type="component" value="Unassembled WGS sequence"/>
</dbReference>
<gene>
    <name evidence="2" type="ORF">COV55_04290</name>
</gene>
<accession>A0A2H0NBQ9</accession>
<feature type="transmembrane region" description="Helical" evidence="1">
    <location>
        <begin position="139"/>
        <end position="158"/>
    </location>
</feature>
<keyword evidence="1" id="KW-0812">Transmembrane</keyword>
<dbReference type="EMBL" id="PCWQ01000014">
    <property type="protein sequence ID" value="PIR06321.1"/>
    <property type="molecule type" value="Genomic_DNA"/>
</dbReference>
<dbReference type="AlphaFoldDB" id="A0A2H0NBQ9"/>
<feature type="transmembrane region" description="Helical" evidence="1">
    <location>
        <begin position="26"/>
        <end position="44"/>
    </location>
</feature>
<keyword evidence="1" id="KW-1133">Transmembrane helix</keyword>
<feature type="transmembrane region" description="Helical" evidence="1">
    <location>
        <begin position="94"/>
        <end position="127"/>
    </location>
</feature>
<reference evidence="2 3" key="1">
    <citation type="submission" date="2017-09" db="EMBL/GenBank/DDBJ databases">
        <title>Depth-based differentiation of microbial function through sediment-hosted aquifers and enrichment of novel symbionts in the deep terrestrial subsurface.</title>
        <authorList>
            <person name="Probst A.J."/>
            <person name="Ladd B."/>
            <person name="Jarett J.K."/>
            <person name="Geller-Mcgrath D.E."/>
            <person name="Sieber C.M."/>
            <person name="Emerson J.B."/>
            <person name="Anantharaman K."/>
            <person name="Thomas B.C."/>
            <person name="Malmstrom R."/>
            <person name="Stieglmeier M."/>
            <person name="Klingl A."/>
            <person name="Woyke T."/>
            <person name="Ryan C.M."/>
            <person name="Banfield J.F."/>
        </authorList>
    </citation>
    <scope>NUCLEOTIDE SEQUENCE [LARGE SCALE GENOMIC DNA]</scope>
    <source>
        <strain evidence="2">CG11_big_fil_rev_8_21_14_0_20_36_20</strain>
    </source>
</reference>
<evidence type="ECO:0008006" key="4">
    <source>
        <dbReference type="Google" id="ProtNLM"/>
    </source>
</evidence>
<protein>
    <recommendedName>
        <fullName evidence="4">Rod shape-determining protein MreD</fullName>
    </recommendedName>
</protein>
<evidence type="ECO:0000313" key="2">
    <source>
        <dbReference type="EMBL" id="PIR06321.1"/>
    </source>
</evidence>